<keyword evidence="1" id="KW-0732">Signal</keyword>
<organism evidence="2 3">
    <name type="scientific">Jiella pacifica</name>
    <dbReference type="NCBI Taxonomy" id="2696469"/>
    <lineage>
        <taxon>Bacteria</taxon>
        <taxon>Pseudomonadati</taxon>
        <taxon>Pseudomonadota</taxon>
        <taxon>Alphaproteobacteria</taxon>
        <taxon>Hyphomicrobiales</taxon>
        <taxon>Aurantimonadaceae</taxon>
        <taxon>Jiella</taxon>
    </lineage>
</organism>
<accession>A0A6N9T8R7</accession>
<evidence type="ECO:0000313" key="2">
    <source>
        <dbReference type="EMBL" id="NDW05278.1"/>
    </source>
</evidence>
<evidence type="ECO:0000313" key="3">
    <source>
        <dbReference type="Proteomes" id="UP000469011"/>
    </source>
</evidence>
<dbReference type="EMBL" id="JAAAMG010000009">
    <property type="protein sequence ID" value="NDW05278.1"/>
    <property type="molecule type" value="Genomic_DNA"/>
</dbReference>
<dbReference type="RefSeq" id="WP_163463536.1">
    <property type="nucleotide sequence ID" value="NZ_JAAAMG010000009.1"/>
</dbReference>
<evidence type="ECO:0000256" key="1">
    <source>
        <dbReference type="SAM" id="SignalP"/>
    </source>
</evidence>
<name>A0A6N9T8R7_9HYPH</name>
<comment type="caution">
    <text evidence="2">The sequence shown here is derived from an EMBL/GenBank/DDBJ whole genome shotgun (WGS) entry which is preliminary data.</text>
</comment>
<reference evidence="2 3" key="1">
    <citation type="submission" date="2020-01" db="EMBL/GenBank/DDBJ databases">
        <title>Jiella pacifica sp. nov.</title>
        <authorList>
            <person name="Xue Z."/>
            <person name="Zhu S."/>
            <person name="Chen J."/>
            <person name="Yang J."/>
        </authorList>
    </citation>
    <scope>NUCLEOTIDE SEQUENCE [LARGE SCALE GENOMIC DNA]</scope>
    <source>
        <strain evidence="2 3">40Bstr34</strain>
    </source>
</reference>
<feature type="chain" id="PRO_5027046517" evidence="1">
    <location>
        <begin position="24"/>
        <end position="343"/>
    </location>
</feature>
<feature type="signal peptide" evidence="1">
    <location>
        <begin position="1"/>
        <end position="23"/>
    </location>
</feature>
<gene>
    <name evidence="2" type="ORF">GTK09_12660</name>
</gene>
<dbReference type="Proteomes" id="UP000469011">
    <property type="component" value="Unassembled WGS sequence"/>
</dbReference>
<proteinExistence type="predicted"/>
<keyword evidence="3" id="KW-1185">Reference proteome</keyword>
<sequence length="343" mass="36550">MSNMRCLILCASLALNTSGSAIAQQNDYGGYDIVSAPEGESYYADTRGWRVFGARVGGRFGYCFAETARGDGSAFRLGWDGQQWQIAVPITSQPDWEGTLQIDGAGSGQGYRRGGDFISGTASGGWTIAWLGEAELDGLRQGSSAVLGVGKSDYDFRLAGSTAAILKVKECVGRSGAGAGQAAGPAAPPSPEEAMPAEVMPVSFGKAGSWVINEIRAGNRVLACEVYDTRQPNLRFEIDRENSYIDFRDGGEMGDLGQRKPVRILFDPGDDPSQSEVEIIEGRDGKKWGRITEGRADGPGYLDDAIPNSGQISFIGQNIILETGLSGSNRALDVFFRCSDGIR</sequence>
<protein>
    <submittedName>
        <fullName evidence="2">Uncharacterized protein</fullName>
    </submittedName>
</protein>
<dbReference type="AlphaFoldDB" id="A0A6N9T8R7"/>